<evidence type="ECO:0000256" key="6">
    <source>
        <dbReference type="ARBA" id="ARBA00022989"/>
    </source>
</evidence>
<dbReference type="GeneID" id="93711402"/>
<dbReference type="PANTHER" id="PTHR43163">
    <property type="entry name" value="DIPEPTIDE TRANSPORT SYSTEM PERMEASE PROTEIN DPPB-RELATED"/>
    <property type="match status" value="1"/>
</dbReference>
<evidence type="ECO:0000256" key="4">
    <source>
        <dbReference type="ARBA" id="ARBA00022596"/>
    </source>
</evidence>
<dbReference type="EMBL" id="FOXX01000006">
    <property type="protein sequence ID" value="SFQ68350.1"/>
    <property type="molecule type" value="Genomic_DNA"/>
</dbReference>
<dbReference type="InterPro" id="IPR035906">
    <property type="entry name" value="MetI-like_sf"/>
</dbReference>
<dbReference type="InterPro" id="IPR000515">
    <property type="entry name" value="MetI-like"/>
</dbReference>
<dbReference type="Proteomes" id="UP000182762">
    <property type="component" value="Unassembled WGS sequence"/>
</dbReference>
<keyword evidence="7" id="KW-0406">Ion transport</keyword>
<proteinExistence type="inferred from homology"/>
<dbReference type="NCBIfam" id="NF045470">
    <property type="entry name" value="Opp2B"/>
    <property type="match status" value="1"/>
</dbReference>
<evidence type="ECO:0000256" key="5">
    <source>
        <dbReference type="ARBA" id="ARBA00022692"/>
    </source>
</evidence>
<evidence type="ECO:0000256" key="9">
    <source>
        <dbReference type="ARBA" id="ARBA00023136"/>
    </source>
</evidence>
<keyword evidence="6 13" id="KW-1133">Transmembrane helix</keyword>
<comment type="subunit">
    <text evidence="11">The complex is composed of two ATP-binding proteins (NikD and NikE), two transmembrane proteins (NikB and NikC) and a solute-binding protein (NikA).</text>
</comment>
<protein>
    <recommendedName>
        <fullName evidence="12">Nickel import system permease protein NikB</fullName>
    </recommendedName>
</protein>
<feature type="transmembrane region" description="Helical" evidence="13">
    <location>
        <begin position="104"/>
        <end position="125"/>
    </location>
</feature>
<evidence type="ECO:0000313" key="16">
    <source>
        <dbReference type="Proteomes" id="UP000182762"/>
    </source>
</evidence>
<comment type="similarity">
    <text evidence="10">Belongs to the binding-protein-dependent transport system permease family. OppBC subfamily.</text>
</comment>
<feature type="transmembrane region" description="Helical" evidence="13">
    <location>
        <begin position="280"/>
        <end position="302"/>
    </location>
</feature>
<organism evidence="15 16">
    <name type="scientific">Priestia endophytica DSM 13796</name>
    <dbReference type="NCBI Taxonomy" id="1121089"/>
    <lineage>
        <taxon>Bacteria</taxon>
        <taxon>Bacillati</taxon>
        <taxon>Bacillota</taxon>
        <taxon>Bacilli</taxon>
        <taxon>Bacillales</taxon>
        <taxon>Bacillaceae</taxon>
        <taxon>Priestia</taxon>
    </lineage>
</organism>
<dbReference type="InterPro" id="IPR045621">
    <property type="entry name" value="BPD_transp_1_N"/>
</dbReference>
<evidence type="ECO:0000256" key="7">
    <source>
        <dbReference type="ARBA" id="ARBA00023065"/>
    </source>
</evidence>
<evidence type="ECO:0000256" key="1">
    <source>
        <dbReference type="ARBA" id="ARBA00004651"/>
    </source>
</evidence>
<feature type="domain" description="ABC transmembrane type-1" evidence="14">
    <location>
        <begin position="98"/>
        <end position="299"/>
    </location>
</feature>
<accession>A0A1I6AI40</accession>
<comment type="subcellular location">
    <subcellularLocation>
        <location evidence="1 13">Cell membrane</location>
        <topology evidence="1 13">Multi-pass membrane protein</topology>
    </subcellularLocation>
</comment>
<evidence type="ECO:0000313" key="15">
    <source>
        <dbReference type="EMBL" id="SFQ68350.1"/>
    </source>
</evidence>
<comment type="caution">
    <text evidence="15">The sequence shown here is derived from an EMBL/GenBank/DDBJ whole genome shotgun (WGS) entry which is preliminary data.</text>
</comment>
<evidence type="ECO:0000256" key="8">
    <source>
        <dbReference type="ARBA" id="ARBA00023112"/>
    </source>
</evidence>
<dbReference type="CDD" id="cd06261">
    <property type="entry name" value="TM_PBP2"/>
    <property type="match status" value="1"/>
</dbReference>
<keyword evidence="9 13" id="KW-0472">Membrane</keyword>
<evidence type="ECO:0000256" key="3">
    <source>
        <dbReference type="ARBA" id="ARBA00022475"/>
    </source>
</evidence>
<gene>
    <name evidence="15" type="ORF">SAMN02745910_02768</name>
</gene>
<dbReference type="SUPFAM" id="SSF161098">
    <property type="entry name" value="MetI-like"/>
    <property type="match status" value="1"/>
</dbReference>
<feature type="transmembrane region" description="Helical" evidence="13">
    <location>
        <begin position="230"/>
        <end position="252"/>
    </location>
</feature>
<keyword evidence="5 13" id="KW-0812">Transmembrane</keyword>
<evidence type="ECO:0000256" key="11">
    <source>
        <dbReference type="ARBA" id="ARBA00038669"/>
    </source>
</evidence>
<feature type="transmembrane region" description="Helical" evidence="13">
    <location>
        <begin position="137"/>
        <end position="157"/>
    </location>
</feature>
<keyword evidence="2 13" id="KW-0813">Transport</keyword>
<name>A0A1I6AI40_9BACI</name>
<dbReference type="Pfam" id="PF00528">
    <property type="entry name" value="BPD_transp_1"/>
    <property type="match status" value="1"/>
</dbReference>
<evidence type="ECO:0000256" key="12">
    <source>
        <dbReference type="ARBA" id="ARBA00044774"/>
    </source>
</evidence>
<feature type="transmembrane region" description="Helical" evidence="13">
    <location>
        <begin position="177"/>
        <end position="195"/>
    </location>
</feature>
<feature type="transmembrane region" description="Helical" evidence="13">
    <location>
        <begin position="12"/>
        <end position="30"/>
    </location>
</feature>
<dbReference type="PROSITE" id="PS50928">
    <property type="entry name" value="ABC_TM1"/>
    <property type="match status" value="1"/>
</dbReference>
<dbReference type="PANTHER" id="PTHR43163:SF6">
    <property type="entry name" value="DIPEPTIDE TRANSPORT SYSTEM PERMEASE PROTEIN DPPB-RELATED"/>
    <property type="match status" value="1"/>
</dbReference>
<evidence type="ECO:0000259" key="14">
    <source>
        <dbReference type="PROSITE" id="PS50928"/>
    </source>
</evidence>
<dbReference type="Pfam" id="PF19300">
    <property type="entry name" value="BPD_transp_1_N"/>
    <property type="match status" value="1"/>
</dbReference>
<evidence type="ECO:0000256" key="10">
    <source>
        <dbReference type="ARBA" id="ARBA00024202"/>
    </source>
</evidence>
<keyword evidence="4" id="KW-0533">Nickel</keyword>
<keyword evidence="16" id="KW-1185">Reference proteome</keyword>
<dbReference type="RefSeq" id="WP_061805439.1">
    <property type="nucleotide sequence ID" value="NZ_FOXX01000006.1"/>
</dbReference>
<reference evidence="15 16" key="1">
    <citation type="submission" date="2016-10" db="EMBL/GenBank/DDBJ databases">
        <authorList>
            <person name="Varghese N."/>
            <person name="Submissions S."/>
        </authorList>
    </citation>
    <scope>NUCLEOTIDE SEQUENCE [LARGE SCALE GENOMIC DNA]</scope>
    <source>
        <strain evidence="15 16">DSM 13796</strain>
    </source>
</reference>
<sequence length="309" mass="34391">MIRFIVERVVQLVLVVFLMSTFTFLLLRLAPGDPARIMLTAHNVPASQEALDSVRAELGLTNTLPVQYVYWIKDVFTGQWGVSYMSKQPVLEEIVRRIPATFELALGGLGVMLFMTFLLGMSTALRSQGIVNRFGKGLALVGSSLPSFWLGFLLIYICSVKYQLLPSMGRGSLENLVLPAITLGFGLGTVYARVFREHLLDVLQKPFVKAARARGQSEFSLLTGEVLKHAILPMITMTGTSFAFMLGGSIIVETVFSWPGLGRYIIDAINMRDYPIIQGYVIFTTFLFVLIHILIDILCSFVDPRLRAN</sequence>
<keyword evidence="3" id="KW-1003">Cell membrane</keyword>
<keyword evidence="8" id="KW-0921">Nickel transport</keyword>
<dbReference type="Gene3D" id="1.10.3720.10">
    <property type="entry name" value="MetI-like"/>
    <property type="match status" value="1"/>
</dbReference>
<dbReference type="InterPro" id="IPR050045">
    <property type="entry name" value="Opp2B"/>
</dbReference>
<evidence type="ECO:0000256" key="2">
    <source>
        <dbReference type="ARBA" id="ARBA00022448"/>
    </source>
</evidence>
<evidence type="ECO:0000256" key="13">
    <source>
        <dbReference type="RuleBase" id="RU363032"/>
    </source>
</evidence>